<keyword evidence="2" id="KW-1185">Reference proteome</keyword>
<accession>A0ABX5SGP4</accession>
<name>A0ABX5SGP4_9BURK</name>
<evidence type="ECO:0000313" key="1">
    <source>
        <dbReference type="EMBL" id="QBQ39588.1"/>
    </source>
</evidence>
<sequence>MLESEVEHGRRRRSPNYPLEFKRKLAQLACEPGLSVAQLALQHDLNTNMVFKWRRQSRAGLFDQPGLVAVTLAPTIPPQLGVSDQRWDGVIEIRLTKATMRIQGRPDPATLAAVLKGLRG</sequence>
<dbReference type="Proteomes" id="UP000294359">
    <property type="component" value="Chromosome"/>
</dbReference>
<dbReference type="InterPro" id="IPR009057">
    <property type="entry name" value="Homeodomain-like_sf"/>
</dbReference>
<evidence type="ECO:0000313" key="2">
    <source>
        <dbReference type="Proteomes" id="UP000294359"/>
    </source>
</evidence>
<dbReference type="EMBL" id="CP038026">
    <property type="protein sequence ID" value="QBQ39588.1"/>
    <property type="molecule type" value="Genomic_DNA"/>
</dbReference>
<protein>
    <submittedName>
        <fullName evidence="1">IS66 family insertion sequence element accessory protein TnpB</fullName>
    </submittedName>
</protein>
<gene>
    <name evidence="1" type="ORF">E1742_24480</name>
</gene>
<proteinExistence type="predicted"/>
<dbReference type="NCBIfam" id="NF047595">
    <property type="entry name" value="IS66_ISRel24_TnpA"/>
    <property type="match status" value="1"/>
</dbReference>
<dbReference type="SUPFAM" id="SSF46689">
    <property type="entry name" value="Homeodomain-like"/>
    <property type="match status" value="1"/>
</dbReference>
<dbReference type="InterPro" id="IPR002514">
    <property type="entry name" value="Transposase_8"/>
</dbReference>
<reference evidence="1 2" key="1">
    <citation type="submission" date="2019-03" db="EMBL/GenBank/DDBJ databases">
        <title>Draft Genome Sequences of Six Type Strains of the Genus Massilia.</title>
        <authorList>
            <person name="Miess H."/>
            <person name="Frediansyhah A."/>
            <person name="Gross H."/>
        </authorList>
    </citation>
    <scope>NUCLEOTIDE SEQUENCE [LARGE SCALE GENOMIC DNA]</scope>
    <source>
        <strain evidence="1 2">DSM 17505</strain>
    </source>
</reference>
<organism evidence="1 2">
    <name type="scientific">Pseudoduganella plicata</name>
    <dbReference type="NCBI Taxonomy" id="321984"/>
    <lineage>
        <taxon>Bacteria</taxon>
        <taxon>Pseudomonadati</taxon>
        <taxon>Pseudomonadota</taxon>
        <taxon>Betaproteobacteria</taxon>
        <taxon>Burkholderiales</taxon>
        <taxon>Oxalobacteraceae</taxon>
        <taxon>Telluria group</taxon>
        <taxon>Pseudoduganella</taxon>
    </lineage>
</organism>
<dbReference type="Pfam" id="PF01527">
    <property type="entry name" value="HTH_Tnp_1"/>
    <property type="match status" value="1"/>
</dbReference>